<gene>
    <name evidence="2" type="ORF">NECAME_16254</name>
</gene>
<dbReference type="EMBL" id="KI657523">
    <property type="protein sequence ID" value="ETN86613.1"/>
    <property type="molecule type" value="Genomic_DNA"/>
</dbReference>
<proteinExistence type="predicted"/>
<dbReference type="KEGG" id="nai:NECAME_16254"/>
<sequence>MSLPWKGDFQVHKEQMVLGSDMSAWDPSYTSSERRTPDEMDWKSTKNAQMEIPKRKTTRMTICTYDARTLASEAAIEDLMMQTKKIKYNDLPPLRKIFSHMEKRESR</sequence>
<keyword evidence="3" id="KW-1185">Reference proteome</keyword>
<evidence type="ECO:0000256" key="1">
    <source>
        <dbReference type="SAM" id="MobiDB-lite"/>
    </source>
</evidence>
<dbReference type="Proteomes" id="UP000053676">
    <property type="component" value="Unassembled WGS sequence"/>
</dbReference>
<dbReference type="AlphaFoldDB" id="W2TXL8"/>
<organism evidence="2 3">
    <name type="scientific">Necator americanus</name>
    <name type="common">Human hookworm</name>
    <dbReference type="NCBI Taxonomy" id="51031"/>
    <lineage>
        <taxon>Eukaryota</taxon>
        <taxon>Metazoa</taxon>
        <taxon>Ecdysozoa</taxon>
        <taxon>Nematoda</taxon>
        <taxon>Chromadorea</taxon>
        <taxon>Rhabditida</taxon>
        <taxon>Rhabditina</taxon>
        <taxon>Rhabditomorpha</taxon>
        <taxon>Strongyloidea</taxon>
        <taxon>Ancylostomatidae</taxon>
        <taxon>Bunostominae</taxon>
        <taxon>Necator</taxon>
    </lineage>
</organism>
<reference evidence="3" key="1">
    <citation type="journal article" date="2014" name="Nat. Genet.">
        <title>Genome of the human hookworm Necator americanus.</title>
        <authorList>
            <person name="Tang Y.T."/>
            <person name="Gao X."/>
            <person name="Rosa B.A."/>
            <person name="Abubucker S."/>
            <person name="Hallsworth-Pepin K."/>
            <person name="Martin J."/>
            <person name="Tyagi R."/>
            <person name="Heizer E."/>
            <person name="Zhang X."/>
            <person name="Bhonagiri-Palsikar V."/>
            <person name="Minx P."/>
            <person name="Warren W.C."/>
            <person name="Wang Q."/>
            <person name="Zhan B."/>
            <person name="Hotez P.J."/>
            <person name="Sternberg P.W."/>
            <person name="Dougall A."/>
            <person name="Gaze S.T."/>
            <person name="Mulvenna J."/>
            <person name="Sotillo J."/>
            <person name="Ranganathan S."/>
            <person name="Rabelo E.M."/>
            <person name="Wilson R.K."/>
            <person name="Felgner P.L."/>
            <person name="Bethony J."/>
            <person name="Hawdon J.M."/>
            <person name="Gasser R.B."/>
            <person name="Loukas A."/>
            <person name="Mitreva M."/>
        </authorList>
    </citation>
    <scope>NUCLEOTIDE SEQUENCE [LARGE SCALE GENOMIC DNA]</scope>
</reference>
<evidence type="ECO:0000313" key="3">
    <source>
        <dbReference type="Proteomes" id="UP000053676"/>
    </source>
</evidence>
<evidence type="ECO:0000313" key="2">
    <source>
        <dbReference type="EMBL" id="ETN86613.1"/>
    </source>
</evidence>
<accession>W2TXL8</accession>
<feature type="region of interest" description="Disordered" evidence="1">
    <location>
        <begin position="22"/>
        <end position="49"/>
    </location>
</feature>
<name>W2TXL8_NECAM</name>
<feature type="compositionally biased region" description="Basic and acidic residues" evidence="1">
    <location>
        <begin position="32"/>
        <end position="44"/>
    </location>
</feature>
<protein>
    <submittedName>
        <fullName evidence="2">Uncharacterized protein</fullName>
    </submittedName>
</protein>